<gene>
    <name evidence="1" type="ORF">M9H77_23884</name>
</gene>
<comment type="caution">
    <text evidence="1">The sequence shown here is derived from an EMBL/GenBank/DDBJ whole genome shotgun (WGS) entry which is preliminary data.</text>
</comment>
<sequence>MWRKQLFMQSQKVAKVGTLKPSMIEEFSKVNELPQAQEVVEESIVIHVVEKTSNEGSCDNMNEKGIEKQESEKEEQRGKEIVLLEKSEEELKTKEGTWRKHLEIFLRFTHKSISYPSLVCYEVSLVGLELFLESYLSYVSIYGDLCAISFSSGHFLIVPYVSKSLSSYGFLEDSLLRSSSMFNPSCYDFLIINNAFIENVGYVSSFIDTFMENHNDFISLNQLISFVSGQVEFSYNKQKFPNAITSLNPLFENTFGFQFYHLHFKEFLLKDFENQMETNLDVQS</sequence>
<dbReference type="Proteomes" id="UP001060085">
    <property type="component" value="Linkage Group LG05"/>
</dbReference>
<evidence type="ECO:0000313" key="1">
    <source>
        <dbReference type="EMBL" id="KAI5664561.1"/>
    </source>
</evidence>
<keyword evidence="2" id="KW-1185">Reference proteome</keyword>
<protein>
    <submittedName>
        <fullName evidence="1">Uncharacterized protein</fullName>
    </submittedName>
</protein>
<accession>A0ACC0AYN1</accession>
<name>A0ACC0AYN1_CATRO</name>
<evidence type="ECO:0000313" key="2">
    <source>
        <dbReference type="Proteomes" id="UP001060085"/>
    </source>
</evidence>
<proteinExistence type="predicted"/>
<organism evidence="1 2">
    <name type="scientific">Catharanthus roseus</name>
    <name type="common">Madagascar periwinkle</name>
    <name type="synonym">Vinca rosea</name>
    <dbReference type="NCBI Taxonomy" id="4058"/>
    <lineage>
        <taxon>Eukaryota</taxon>
        <taxon>Viridiplantae</taxon>
        <taxon>Streptophyta</taxon>
        <taxon>Embryophyta</taxon>
        <taxon>Tracheophyta</taxon>
        <taxon>Spermatophyta</taxon>
        <taxon>Magnoliopsida</taxon>
        <taxon>eudicotyledons</taxon>
        <taxon>Gunneridae</taxon>
        <taxon>Pentapetalae</taxon>
        <taxon>asterids</taxon>
        <taxon>lamiids</taxon>
        <taxon>Gentianales</taxon>
        <taxon>Apocynaceae</taxon>
        <taxon>Rauvolfioideae</taxon>
        <taxon>Vinceae</taxon>
        <taxon>Catharanthinae</taxon>
        <taxon>Catharanthus</taxon>
    </lineage>
</organism>
<reference evidence="2" key="1">
    <citation type="journal article" date="2023" name="Nat. Plants">
        <title>Single-cell RNA sequencing provides a high-resolution roadmap for understanding the multicellular compartmentation of specialized metabolism.</title>
        <authorList>
            <person name="Sun S."/>
            <person name="Shen X."/>
            <person name="Li Y."/>
            <person name="Li Y."/>
            <person name="Wang S."/>
            <person name="Li R."/>
            <person name="Zhang H."/>
            <person name="Shen G."/>
            <person name="Guo B."/>
            <person name="Wei J."/>
            <person name="Xu J."/>
            <person name="St-Pierre B."/>
            <person name="Chen S."/>
            <person name="Sun C."/>
        </authorList>
    </citation>
    <scope>NUCLEOTIDE SEQUENCE [LARGE SCALE GENOMIC DNA]</scope>
</reference>
<dbReference type="EMBL" id="CM044705">
    <property type="protein sequence ID" value="KAI5664561.1"/>
    <property type="molecule type" value="Genomic_DNA"/>
</dbReference>